<dbReference type="InterPro" id="IPR008969">
    <property type="entry name" value="CarboxyPept-like_regulatory"/>
</dbReference>
<dbReference type="SUPFAM" id="SSF49464">
    <property type="entry name" value="Carboxypeptidase regulatory domain-like"/>
    <property type="match status" value="1"/>
</dbReference>
<accession>A0ABP7R554</accession>
<evidence type="ECO:0000313" key="1">
    <source>
        <dbReference type="EMBL" id="GAA3992754.1"/>
    </source>
</evidence>
<organism evidence="1 2">
    <name type="scientific">Mucilaginibacter dorajii</name>
    <dbReference type="NCBI Taxonomy" id="692994"/>
    <lineage>
        <taxon>Bacteria</taxon>
        <taxon>Pseudomonadati</taxon>
        <taxon>Bacteroidota</taxon>
        <taxon>Sphingobacteriia</taxon>
        <taxon>Sphingobacteriales</taxon>
        <taxon>Sphingobacteriaceae</taxon>
        <taxon>Mucilaginibacter</taxon>
    </lineage>
</organism>
<sequence length="251" mass="28896">MKTIVAKNRFILQLISTTMKPTYYLLIAVLFITMNASAQDVLKGTVYERNKSDKLANVFVKDINNKQITITDDNGNFTIRTQIGHTLIFNSPGYTSDTLYVTDLRQKRVDMVSQTISLRQVNVTDTKEVFDPHKEYPEVYTKSKVSVMSPSTWFSKEGKDARRLKRYFKREEEERQIDEAFNVDYVKSVVPLRGPELENFMSMYRPSYAFLKNNNAPSMTVYINDAYKKYQALPATKKVLPKLAPAPASLQ</sequence>
<dbReference type="Proteomes" id="UP001500742">
    <property type="component" value="Unassembled WGS sequence"/>
</dbReference>
<dbReference type="EMBL" id="BAAAZC010000049">
    <property type="protein sequence ID" value="GAA3992754.1"/>
    <property type="molecule type" value="Genomic_DNA"/>
</dbReference>
<protein>
    <recommendedName>
        <fullName evidence="3">CarboxypepD_reg-like domain-containing protein</fullName>
    </recommendedName>
</protein>
<dbReference type="Pfam" id="PF13715">
    <property type="entry name" value="CarbopepD_reg_2"/>
    <property type="match status" value="1"/>
</dbReference>
<reference evidence="2" key="1">
    <citation type="journal article" date="2019" name="Int. J. Syst. Evol. Microbiol.">
        <title>The Global Catalogue of Microorganisms (GCM) 10K type strain sequencing project: providing services to taxonomists for standard genome sequencing and annotation.</title>
        <authorList>
            <consortium name="The Broad Institute Genomics Platform"/>
            <consortium name="The Broad Institute Genome Sequencing Center for Infectious Disease"/>
            <person name="Wu L."/>
            <person name="Ma J."/>
        </authorList>
    </citation>
    <scope>NUCLEOTIDE SEQUENCE [LARGE SCALE GENOMIC DNA]</scope>
    <source>
        <strain evidence="2">JCM 16601</strain>
    </source>
</reference>
<evidence type="ECO:0008006" key="3">
    <source>
        <dbReference type="Google" id="ProtNLM"/>
    </source>
</evidence>
<name>A0ABP7R554_9SPHI</name>
<gene>
    <name evidence="1" type="ORF">GCM10022210_53130</name>
</gene>
<comment type="caution">
    <text evidence="1">The sequence shown here is derived from an EMBL/GenBank/DDBJ whole genome shotgun (WGS) entry which is preliminary data.</text>
</comment>
<evidence type="ECO:0000313" key="2">
    <source>
        <dbReference type="Proteomes" id="UP001500742"/>
    </source>
</evidence>
<proteinExistence type="predicted"/>
<keyword evidence="2" id="KW-1185">Reference proteome</keyword>